<dbReference type="InterPro" id="IPR029033">
    <property type="entry name" value="His_PPase_superfam"/>
</dbReference>
<dbReference type="PANTHER" id="PTHR11931">
    <property type="entry name" value="PHOSPHOGLYCERATE MUTASE"/>
    <property type="match status" value="1"/>
</dbReference>
<evidence type="ECO:0000313" key="6">
    <source>
        <dbReference type="EMBL" id="MBK0330926.1"/>
    </source>
</evidence>
<evidence type="ECO:0000256" key="4">
    <source>
        <dbReference type="ARBA" id="ARBA00023235"/>
    </source>
</evidence>
<name>A0ABS1B8H5_9MICO</name>
<gene>
    <name evidence="6" type="ORF">I8D64_05860</name>
</gene>
<dbReference type="InterPro" id="IPR005952">
    <property type="entry name" value="Phosphogly_mut1"/>
</dbReference>
<dbReference type="InterPro" id="IPR001345">
    <property type="entry name" value="PG/BPGM_mutase_AS"/>
</dbReference>
<dbReference type="EC" id="5.4.2.11" evidence="2"/>
<evidence type="ECO:0000256" key="5">
    <source>
        <dbReference type="SAM" id="SignalP"/>
    </source>
</evidence>
<protein>
    <recommendedName>
        <fullName evidence="2">phosphoglycerate mutase (2,3-diphosphoglycerate-dependent)</fullName>
        <ecNumber evidence="2">5.4.2.11</ecNumber>
    </recommendedName>
</protein>
<comment type="similarity">
    <text evidence="1">Belongs to the phosphoglycerate mutase family. BPG-dependent PGAM subfamily.</text>
</comment>
<evidence type="ECO:0000313" key="7">
    <source>
        <dbReference type="Proteomes" id="UP000612352"/>
    </source>
</evidence>
<keyword evidence="3" id="KW-0324">Glycolysis</keyword>
<keyword evidence="4" id="KW-0413">Isomerase</keyword>
<dbReference type="CDD" id="cd07067">
    <property type="entry name" value="HP_PGM_like"/>
    <property type="match status" value="1"/>
</dbReference>
<feature type="chain" id="PRO_5045442017" description="phosphoglycerate mutase (2,3-diphosphoglycerate-dependent)" evidence="5">
    <location>
        <begin position="29"/>
        <end position="277"/>
    </location>
</feature>
<sequence>MSTARVTRRGLAAAAVATAATTSLVACAPSKGSGGSGSDGAGAGGEPVTIYLTRHGETLLNELDRVQGWADSPLTDPGSKVAKQLGTGLAKAGIEFGGAYCAEMVRHYTTAHDALDTAGSSLEPERDERLREMAFGPFEGDRNAVMWDAIAEDQGYADQKALMADMGKLDYLDVLDSIAVVAGDTDLPVETSADVSERALKALDAIGAAQTKAGGGNVLVVSSGITIMCVLTTLKADLSNVHGGIENAAVSTLVYEAGTWKATSVNDTHFVEEGAAD</sequence>
<evidence type="ECO:0000256" key="1">
    <source>
        <dbReference type="ARBA" id="ARBA00006717"/>
    </source>
</evidence>
<evidence type="ECO:0000256" key="3">
    <source>
        <dbReference type="ARBA" id="ARBA00023152"/>
    </source>
</evidence>
<dbReference type="SMART" id="SM00855">
    <property type="entry name" value="PGAM"/>
    <property type="match status" value="1"/>
</dbReference>
<dbReference type="InterPro" id="IPR013078">
    <property type="entry name" value="His_Pase_superF_clade-1"/>
</dbReference>
<dbReference type="PROSITE" id="PS51257">
    <property type="entry name" value="PROKAR_LIPOPROTEIN"/>
    <property type="match status" value="1"/>
</dbReference>
<evidence type="ECO:0000256" key="2">
    <source>
        <dbReference type="ARBA" id="ARBA00012028"/>
    </source>
</evidence>
<organism evidence="6 7">
    <name type="scientific">Brachybacterium halotolerans</name>
    <dbReference type="NCBI Taxonomy" id="2795215"/>
    <lineage>
        <taxon>Bacteria</taxon>
        <taxon>Bacillati</taxon>
        <taxon>Actinomycetota</taxon>
        <taxon>Actinomycetes</taxon>
        <taxon>Micrococcales</taxon>
        <taxon>Dermabacteraceae</taxon>
        <taxon>Brachybacterium</taxon>
    </lineage>
</organism>
<keyword evidence="5" id="KW-0732">Signal</keyword>
<accession>A0ABS1B8H5</accession>
<dbReference type="Pfam" id="PF00300">
    <property type="entry name" value="His_Phos_1"/>
    <property type="match status" value="1"/>
</dbReference>
<proteinExistence type="inferred from homology"/>
<dbReference type="SUPFAM" id="SSF53254">
    <property type="entry name" value="Phosphoglycerate mutase-like"/>
    <property type="match status" value="1"/>
</dbReference>
<dbReference type="RefSeq" id="WP_200501566.1">
    <property type="nucleotide sequence ID" value="NZ_JAEDAJ010000002.1"/>
</dbReference>
<feature type="signal peptide" evidence="5">
    <location>
        <begin position="1"/>
        <end position="28"/>
    </location>
</feature>
<dbReference type="Proteomes" id="UP000612352">
    <property type="component" value="Unassembled WGS sequence"/>
</dbReference>
<reference evidence="6 7" key="1">
    <citation type="submission" date="2020-12" db="EMBL/GenBank/DDBJ databases">
        <title>Brachybacterium sp. MASK1Z-5, whole genome shotgun sequence.</title>
        <authorList>
            <person name="Tuo L."/>
        </authorList>
    </citation>
    <scope>NUCLEOTIDE SEQUENCE [LARGE SCALE GENOMIC DNA]</scope>
    <source>
        <strain evidence="6 7">MASK1Z-5</strain>
    </source>
</reference>
<dbReference type="EMBL" id="JAEDAJ010000002">
    <property type="protein sequence ID" value="MBK0330926.1"/>
    <property type="molecule type" value="Genomic_DNA"/>
</dbReference>
<dbReference type="PROSITE" id="PS00175">
    <property type="entry name" value="PG_MUTASE"/>
    <property type="match status" value="1"/>
</dbReference>
<keyword evidence="7" id="KW-1185">Reference proteome</keyword>
<dbReference type="Gene3D" id="3.40.50.1240">
    <property type="entry name" value="Phosphoglycerate mutase-like"/>
    <property type="match status" value="1"/>
</dbReference>
<comment type="caution">
    <text evidence="6">The sequence shown here is derived from an EMBL/GenBank/DDBJ whole genome shotgun (WGS) entry which is preliminary data.</text>
</comment>